<proteinExistence type="inferred from homology"/>
<comment type="subcellular location">
    <subcellularLocation>
        <location evidence="5">Cytoplasm</location>
    </subcellularLocation>
    <subcellularLocation>
        <location evidence="5">Nucleus</location>
    </subcellularLocation>
</comment>
<evidence type="ECO:0000256" key="3">
    <source>
        <dbReference type="ARBA" id="ARBA00023242"/>
    </source>
</evidence>
<comment type="function">
    <text evidence="5">Component of the proteasome, a multicatalytic proteinase complex which is characterized by its ability to cleave peptides with Arg, Phe, Tyr, Leu, and Glu adjacent to the leaving group at neutral or slightly basic pH. The proteasome has an ATP-dependent proteolytic activity.</text>
</comment>
<dbReference type="InterPro" id="IPR001353">
    <property type="entry name" value="Proteasome_sua/b"/>
</dbReference>
<dbReference type="Pfam" id="PF00227">
    <property type="entry name" value="Proteasome"/>
    <property type="match status" value="1"/>
</dbReference>
<dbReference type="GO" id="GO:0019774">
    <property type="term" value="C:proteasome core complex, beta-subunit complex"/>
    <property type="evidence" value="ECO:0007669"/>
    <property type="project" value="UniProtKB-ARBA"/>
</dbReference>
<reference evidence="6" key="1">
    <citation type="submission" date="2014-02" db="EMBL/GenBank/DDBJ databases">
        <authorList>
            <person name="Genoscope - CEA"/>
        </authorList>
    </citation>
    <scope>NUCLEOTIDE SEQUENCE</scope>
    <source>
        <strain evidence="6">LS3</strain>
    </source>
</reference>
<evidence type="ECO:0000256" key="2">
    <source>
        <dbReference type="ARBA" id="ARBA00022942"/>
    </source>
</evidence>
<name>A0A060TB60_BLAAD</name>
<dbReference type="CDD" id="cd03758">
    <property type="entry name" value="proteasome_beta_type_2"/>
    <property type="match status" value="1"/>
</dbReference>
<dbReference type="InterPro" id="IPR029055">
    <property type="entry name" value="Ntn_hydrolases_N"/>
</dbReference>
<dbReference type="PANTHER" id="PTHR32194">
    <property type="entry name" value="METALLOPROTEASE TLDD"/>
    <property type="match status" value="1"/>
</dbReference>
<dbReference type="GO" id="GO:0005634">
    <property type="term" value="C:nucleus"/>
    <property type="evidence" value="ECO:0007669"/>
    <property type="project" value="UniProtKB-SubCell"/>
</dbReference>
<dbReference type="EMBL" id="HG937694">
    <property type="protein sequence ID" value="CDP38335.1"/>
    <property type="molecule type" value="Genomic_DNA"/>
</dbReference>
<comment type="subunit">
    <text evidence="5">Component of the proteasome complex.</text>
</comment>
<dbReference type="InterPro" id="IPR035206">
    <property type="entry name" value="Proteasome_beta2"/>
</dbReference>
<dbReference type="SUPFAM" id="SSF56235">
    <property type="entry name" value="N-terminal nucleophile aminohydrolases (Ntn hydrolases)"/>
    <property type="match status" value="1"/>
</dbReference>
<dbReference type="GO" id="GO:0005737">
    <property type="term" value="C:cytoplasm"/>
    <property type="evidence" value="ECO:0007669"/>
    <property type="project" value="UniProtKB-SubCell"/>
</dbReference>
<dbReference type="AlphaFoldDB" id="A0A060TB60"/>
<reference evidence="6" key="2">
    <citation type="submission" date="2014-06" db="EMBL/GenBank/DDBJ databases">
        <title>The complete genome of Blastobotrys (Arxula) adeninivorans LS3 - a yeast of biotechnological interest.</title>
        <authorList>
            <person name="Kunze G."/>
            <person name="Gaillardin C."/>
            <person name="Czernicka M."/>
            <person name="Durrens P."/>
            <person name="Martin T."/>
            <person name="Boer E."/>
            <person name="Gabaldon T."/>
            <person name="Cruz J."/>
            <person name="Talla E."/>
            <person name="Marck C."/>
            <person name="Goffeau A."/>
            <person name="Barbe V."/>
            <person name="Baret P."/>
            <person name="Baronian K."/>
            <person name="Beier S."/>
            <person name="Bleykasten C."/>
            <person name="Bode R."/>
            <person name="Casaregola S."/>
            <person name="Despons L."/>
            <person name="Fairhead C."/>
            <person name="Giersberg M."/>
            <person name="Gierski P."/>
            <person name="Hahnel U."/>
            <person name="Hartmann A."/>
            <person name="Jankowska D."/>
            <person name="Jubin C."/>
            <person name="Jung P."/>
            <person name="Lafontaine I."/>
            <person name="Leh-Louis V."/>
            <person name="Lemaire M."/>
            <person name="Marcet-Houben M."/>
            <person name="Mascher M."/>
            <person name="Morel G."/>
            <person name="Richard G.-F."/>
            <person name="Riechen J."/>
            <person name="Sacerdot C."/>
            <person name="Sarkar A."/>
            <person name="Savel G."/>
            <person name="Schacherer J."/>
            <person name="Sherman D."/>
            <person name="Straub M.-L."/>
            <person name="Stein N."/>
            <person name="Thierry A."/>
            <person name="Trautwein-Schult A."/>
            <person name="Westhof E."/>
            <person name="Worch S."/>
            <person name="Dujon B."/>
            <person name="Souciet J.-L."/>
            <person name="Wincker P."/>
            <person name="Scholz U."/>
            <person name="Neuveglise N."/>
        </authorList>
    </citation>
    <scope>NUCLEOTIDE SEQUENCE</scope>
    <source>
        <strain evidence="6">LS3</strain>
    </source>
</reference>
<evidence type="ECO:0000256" key="5">
    <source>
        <dbReference type="RuleBase" id="RU004203"/>
    </source>
</evidence>
<dbReference type="FunFam" id="3.60.20.10:FF:000008">
    <property type="entry name" value="Proteasome subunit beta type-4"/>
    <property type="match status" value="1"/>
</dbReference>
<protein>
    <recommendedName>
        <fullName evidence="5">Proteasome subunit beta</fullName>
    </recommendedName>
</protein>
<dbReference type="InterPro" id="IPR023333">
    <property type="entry name" value="Proteasome_suB-type"/>
</dbReference>
<sequence length="233" mass="25500">MATVVATTVMVNVEPHAARLKSSTSPPPTPPLPNKSTIMEVVLGITTKDSVLIGTSKAFVRGVSVLNATDDKTVQLNPHSLMAFTGEAGDTVNFAQHIQANVKLYGMRYGVDLSGKAVASFTRNELAGALRSRKPYQVNLLIASYDQKTNKPTLNWIDYLAANVELPYAAHGYAAFYIMSLLDRHHRPGMSEEEGLELMKQCVAELRLRLPIEFKGIQVKAVDKDGVRSLDDM</sequence>
<evidence type="ECO:0000256" key="1">
    <source>
        <dbReference type="ARBA" id="ARBA00022490"/>
    </source>
</evidence>
<dbReference type="Gene3D" id="3.60.20.10">
    <property type="entry name" value="Glutamine Phosphoribosylpyrophosphate, subunit 1, domain 1"/>
    <property type="match status" value="1"/>
</dbReference>
<comment type="subunit">
    <text evidence="4">The 26S proteasome consists of a 20S proteasome core and two 19S regulatory subunits. The 20S proteasome core is composed of 28 subunits that are arranged in four stacked rings, resulting in a barrel-shaped structure. The two end rings are each formed by seven alpha subunits, and the two central rings are each formed by seven beta subunits. The catalytic chamber with the active sites is on the inside of the barrel.</text>
</comment>
<keyword evidence="3 5" id="KW-0539">Nucleus</keyword>
<accession>A0A060TB60</accession>
<organism evidence="6">
    <name type="scientific">Blastobotrys adeninivorans</name>
    <name type="common">Yeast</name>
    <name type="synonym">Arxula adeninivorans</name>
    <dbReference type="NCBI Taxonomy" id="409370"/>
    <lineage>
        <taxon>Eukaryota</taxon>
        <taxon>Fungi</taxon>
        <taxon>Dikarya</taxon>
        <taxon>Ascomycota</taxon>
        <taxon>Saccharomycotina</taxon>
        <taxon>Dipodascomycetes</taxon>
        <taxon>Dipodascales</taxon>
        <taxon>Trichomonascaceae</taxon>
        <taxon>Blastobotrys</taxon>
    </lineage>
</organism>
<dbReference type="PhylomeDB" id="A0A060TB60"/>
<comment type="similarity">
    <text evidence="5">Belongs to the peptidase T1B family.</text>
</comment>
<gene>
    <name evidence="6" type="ORF">GNLVRS02_ARAD1D32384g</name>
</gene>
<evidence type="ECO:0000256" key="4">
    <source>
        <dbReference type="ARBA" id="ARBA00026071"/>
    </source>
</evidence>
<keyword evidence="1 5" id="KW-0963">Cytoplasm</keyword>
<dbReference type="PANTHER" id="PTHR32194:SF2">
    <property type="entry name" value="PROTEASOME SUBUNIT BETA TYPE-1"/>
    <property type="match status" value="1"/>
</dbReference>
<dbReference type="GO" id="GO:0043161">
    <property type="term" value="P:proteasome-mediated ubiquitin-dependent protein catabolic process"/>
    <property type="evidence" value="ECO:0007669"/>
    <property type="project" value="UniProtKB-ARBA"/>
</dbReference>
<dbReference type="GO" id="GO:0010499">
    <property type="term" value="P:proteasomal ubiquitin-independent protein catabolic process"/>
    <property type="evidence" value="ECO:0007669"/>
    <property type="project" value="UniProtKB-ARBA"/>
</dbReference>
<keyword evidence="2 5" id="KW-0647">Proteasome</keyword>
<dbReference type="PROSITE" id="PS51476">
    <property type="entry name" value="PROTEASOME_BETA_2"/>
    <property type="match status" value="1"/>
</dbReference>
<evidence type="ECO:0000313" key="6">
    <source>
        <dbReference type="EMBL" id="CDP38335.1"/>
    </source>
</evidence>